<feature type="transmembrane region" description="Helical" evidence="5">
    <location>
        <begin position="224"/>
        <end position="243"/>
    </location>
</feature>
<dbReference type="PANTHER" id="PTHR22911:SF6">
    <property type="entry name" value="SOLUTE CARRIER FAMILY 35 MEMBER G1"/>
    <property type="match status" value="1"/>
</dbReference>
<proteinExistence type="predicted"/>
<feature type="domain" description="EamA" evidence="6">
    <location>
        <begin position="137"/>
        <end position="261"/>
    </location>
</feature>
<evidence type="ECO:0000256" key="1">
    <source>
        <dbReference type="ARBA" id="ARBA00004141"/>
    </source>
</evidence>
<feature type="transmembrane region" description="Helical" evidence="5">
    <location>
        <begin position="193"/>
        <end position="212"/>
    </location>
</feature>
<evidence type="ECO:0000259" key="6">
    <source>
        <dbReference type="Pfam" id="PF00892"/>
    </source>
</evidence>
<keyword evidence="8" id="KW-1185">Reference proteome</keyword>
<comment type="caution">
    <text evidence="7">The sequence shown here is derived from an EMBL/GenBank/DDBJ whole genome shotgun (WGS) entry which is preliminary data.</text>
</comment>
<evidence type="ECO:0000313" key="8">
    <source>
        <dbReference type="Proteomes" id="UP000070058"/>
    </source>
</evidence>
<evidence type="ECO:0000256" key="3">
    <source>
        <dbReference type="ARBA" id="ARBA00022989"/>
    </source>
</evidence>
<feature type="domain" description="EamA" evidence="6">
    <location>
        <begin position="1"/>
        <end position="127"/>
    </location>
</feature>
<gene>
    <name evidence="7" type="ORF">AXK11_00915</name>
</gene>
<accession>A0A139SUN4</accession>
<dbReference type="InterPro" id="IPR037185">
    <property type="entry name" value="EmrE-like"/>
</dbReference>
<dbReference type="Gene3D" id="1.10.3730.20">
    <property type="match status" value="1"/>
</dbReference>
<reference evidence="8" key="1">
    <citation type="submission" date="2016-02" db="EMBL/GenBank/DDBJ databases">
        <authorList>
            <person name="Sanders J.G."/>
            <person name="Lin J.Y."/>
            <person name="Wertz J.T."/>
            <person name="Russell J.A."/>
            <person name="Moreau C.S."/>
            <person name="Powell S."/>
        </authorList>
    </citation>
    <scope>NUCLEOTIDE SEQUENCE [LARGE SCALE GENOMIC DNA]</scope>
    <source>
        <strain evidence="8">CAG34</strain>
    </source>
</reference>
<evidence type="ECO:0000313" key="7">
    <source>
        <dbReference type="EMBL" id="KXU38244.1"/>
    </source>
</evidence>
<keyword evidence="3 5" id="KW-1133">Transmembrane helix</keyword>
<dbReference type="EMBL" id="LSZQ01000002">
    <property type="protein sequence ID" value="KXU38244.1"/>
    <property type="molecule type" value="Genomic_DNA"/>
</dbReference>
<feature type="transmembrane region" description="Helical" evidence="5">
    <location>
        <begin position="167"/>
        <end position="187"/>
    </location>
</feature>
<feature type="transmembrane region" description="Helical" evidence="5">
    <location>
        <begin position="137"/>
        <end position="155"/>
    </location>
</feature>
<feature type="transmembrane region" description="Helical" evidence="5">
    <location>
        <begin position="113"/>
        <end position="131"/>
    </location>
</feature>
<name>A0A139SUN4_9BACT</name>
<organism evidence="7 8">
    <name type="scientific">Cephaloticoccus primus</name>
    <dbReference type="NCBI Taxonomy" id="1548207"/>
    <lineage>
        <taxon>Bacteria</taxon>
        <taxon>Pseudomonadati</taxon>
        <taxon>Verrucomicrobiota</taxon>
        <taxon>Opitutia</taxon>
        <taxon>Opitutales</taxon>
        <taxon>Opitutaceae</taxon>
        <taxon>Cephaloticoccus</taxon>
    </lineage>
</organism>
<dbReference type="InterPro" id="IPR000620">
    <property type="entry name" value="EamA_dom"/>
</dbReference>
<feature type="transmembrane region" description="Helical" evidence="5">
    <location>
        <begin position="59"/>
        <end position="78"/>
    </location>
</feature>
<dbReference type="GO" id="GO:0016020">
    <property type="term" value="C:membrane"/>
    <property type="evidence" value="ECO:0007669"/>
    <property type="project" value="UniProtKB-SubCell"/>
</dbReference>
<evidence type="ECO:0000256" key="5">
    <source>
        <dbReference type="SAM" id="Phobius"/>
    </source>
</evidence>
<feature type="transmembrane region" description="Helical" evidence="5">
    <location>
        <begin position="30"/>
        <end position="47"/>
    </location>
</feature>
<keyword evidence="2 5" id="KW-0812">Transmembrane</keyword>
<feature type="transmembrane region" description="Helical" evidence="5">
    <location>
        <begin position="249"/>
        <end position="266"/>
    </location>
</feature>
<sequence>MLGSALGFAAMVVFIRLASSSTPSTEIAFFRNFFGLLTLLPITLRPGQPFPRTRHIGRYLLRTSIGLTSMLCAFWVIAHLPLAQAVSLSYSAPIFVTLGAVFLLREVVRIRRWAAVVAGFGGVLVILQPWGHAFTPAMLVAVLAALLTATVSIQNKQLAQLDPPETVVLYTYLFWVPMSLPLALWQWQWPAGLGWLWLIGTGIFGTLGQLLWVRALRIGEVSALQPISFIQLPVVVLFGWWLFDETPDRWTPIGAAIILAANTYIARREARLASEKTA</sequence>
<dbReference type="SUPFAM" id="SSF103481">
    <property type="entry name" value="Multidrug resistance efflux transporter EmrE"/>
    <property type="match status" value="2"/>
</dbReference>
<feature type="transmembrane region" description="Helical" evidence="5">
    <location>
        <begin position="84"/>
        <end position="104"/>
    </location>
</feature>
<comment type="subcellular location">
    <subcellularLocation>
        <location evidence="1">Membrane</location>
        <topology evidence="1">Multi-pass membrane protein</topology>
    </subcellularLocation>
</comment>
<evidence type="ECO:0000256" key="4">
    <source>
        <dbReference type="ARBA" id="ARBA00023136"/>
    </source>
</evidence>
<evidence type="ECO:0000256" key="2">
    <source>
        <dbReference type="ARBA" id="ARBA00022692"/>
    </source>
</evidence>
<dbReference type="OrthoDB" id="9815809at2"/>
<protein>
    <recommendedName>
        <fullName evidence="6">EamA domain-containing protein</fullName>
    </recommendedName>
</protein>
<dbReference type="Pfam" id="PF00892">
    <property type="entry name" value="EamA"/>
    <property type="match status" value="2"/>
</dbReference>
<keyword evidence="4 5" id="KW-0472">Membrane</keyword>
<dbReference type="PANTHER" id="PTHR22911">
    <property type="entry name" value="ACYL-MALONYL CONDENSING ENZYME-RELATED"/>
    <property type="match status" value="1"/>
</dbReference>
<dbReference type="Proteomes" id="UP000070058">
    <property type="component" value="Unassembled WGS sequence"/>
</dbReference>
<dbReference type="AlphaFoldDB" id="A0A139SUN4"/>